<dbReference type="EMBL" id="KU686213">
    <property type="protein sequence ID" value="AOV62407.1"/>
    <property type="molecule type" value="Genomic_DNA"/>
</dbReference>
<evidence type="ECO:0000313" key="1">
    <source>
        <dbReference type="EMBL" id="AOV62143.1"/>
    </source>
</evidence>
<dbReference type="KEGG" id="vg:30308273"/>
<keyword evidence="3" id="KW-1185">Reference proteome</keyword>
<gene>
    <name evidence="1" type="ORF">C490910_219</name>
    <name evidence="2" type="ORF">S420910_219</name>
</gene>
<reference evidence="3 4" key="1">
    <citation type="journal article" date="2016" name="Virology">
        <title>The genomic content and context of auxiliary metabolic genes in marine cyanomyoviruses.</title>
        <authorList>
            <person name="Crummett L.T."/>
            <person name="Puxty R.J."/>
            <person name="Weihe C."/>
            <person name="Marston M.F."/>
            <person name="Martiny J.B."/>
        </authorList>
    </citation>
    <scope>NUCLEOTIDE SEQUENCE [LARGE SCALE GENOMIC DNA]</scope>
    <source>
        <strain evidence="1">0910CC49</strain>
        <strain evidence="2">0910SB42</strain>
    </source>
</reference>
<proteinExistence type="predicted"/>
<dbReference type="EMBL" id="KU686212">
    <property type="protein sequence ID" value="AOV62143.1"/>
    <property type="molecule type" value="Genomic_DNA"/>
</dbReference>
<name>A0A1D8KUX7_9CAUD</name>
<evidence type="ECO:0000313" key="4">
    <source>
        <dbReference type="Proteomes" id="UP000226384"/>
    </source>
</evidence>
<accession>A0A1D8KUX7</accession>
<dbReference type="GeneID" id="30308273"/>
<dbReference type="Proteomes" id="UP000226384">
    <property type="component" value="Segment"/>
</dbReference>
<evidence type="ECO:0000313" key="3">
    <source>
        <dbReference type="Proteomes" id="UP000203902"/>
    </source>
</evidence>
<organism evidence="2 4">
    <name type="scientific">Synechococcus phage S-CAM7</name>
    <dbReference type="NCBI Taxonomy" id="1883368"/>
    <lineage>
        <taxon>Viruses</taxon>
        <taxon>Duplodnaviria</taxon>
        <taxon>Heunggongvirae</taxon>
        <taxon>Uroviricota</taxon>
        <taxon>Caudoviricetes</taxon>
        <taxon>Pantevenvirales</taxon>
        <taxon>Kyanoviridae</taxon>
        <taxon>Mazuvirus</taxon>
        <taxon>Mazuvirus scam7</taxon>
    </lineage>
</organism>
<evidence type="ECO:0000313" key="2">
    <source>
        <dbReference type="EMBL" id="AOV62407.1"/>
    </source>
</evidence>
<protein>
    <submittedName>
        <fullName evidence="2">Uncharacterized protein</fullName>
    </submittedName>
</protein>
<dbReference type="Proteomes" id="UP000203902">
    <property type="component" value="Segment"/>
</dbReference>
<dbReference type="RefSeq" id="YP_009323152.1">
    <property type="nucleotide sequence ID" value="NC_031927.1"/>
</dbReference>
<sequence>MDPIQATDELQTILKNECGMEYSTQEVRRNGKNLSRICGLKKN</sequence>